<name>A0A1A9RAX3_EIKCO</name>
<comment type="caution">
    <text evidence="1">The sequence shown here is derived from an EMBL/GenBank/DDBJ whole genome shotgun (WGS) entry which is preliminary data.</text>
</comment>
<accession>A0A1A9RAX3</accession>
<gene>
    <name evidence="1" type="ORF">A7P85_08715</name>
</gene>
<dbReference type="Proteomes" id="UP000078003">
    <property type="component" value="Unassembled WGS sequence"/>
</dbReference>
<reference evidence="2" key="1">
    <citation type="submission" date="2016-05" db="EMBL/GenBank/DDBJ databases">
        <title>Draft genome of Corynebacterium afermentans subsp. afermentans LCDC 88199T.</title>
        <authorList>
            <person name="Bernier A.-M."/>
            <person name="Bernard K."/>
        </authorList>
    </citation>
    <scope>NUCLEOTIDE SEQUENCE [LARGE SCALE GENOMIC DNA]</scope>
    <source>
        <strain evidence="2">NML01-0328</strain>
    </source>
</reference>
<dbReference type="RefSeq" id="WP_064104675.1">
    <property type="nucleotide sequence ID" value="NZ_JBHRNP010000006.1"/>
</dbReference>
<dbReference type="AlphaFoldDB" id="A0A1A9RAX3"/>
<protein>
    <submittedName>
        <fullName evidence="1">Uncharacterized protein</fullName>
    </submittedName>
</protein>
<evidence type="ECO:0000313" key="2">
    <source>
        <dbReference type="Proteomes" id="UP000078003"/>
    </source>
</evidence>
<organism evidence="1 2">
    <name type="scientific">Eikenella corrodens</name>
    <dbReference type="NCBI Taxonomy" id="539"/>
    <lineage>
        <taxon>Bacteria</taxon>
        <taxon>Pseudomonadati</taxon>
        <taxon>Pseudomonadota</taxon>
        <taxon>Betaproteobacteria</taxon>
        <taxon>Neisseriales</taxon>
        <taxon>Neisseriaceae</taxon>
        <taxon>Eikenella</taxon>
    </lineage>
</organism>
<sequence>MTQRIKFGDMVRFHDGVRAVVLDCDGTTMTVGYHGDGFDYFKVADIGKDIELITNSETQRLDWMILRGCPDDMSAEEREFALGAVRELIDAYIRLAAEQGVTA</sequence>
<evidence type="ECO:0000313" key="1">
    <source>
        <dbReference type="EMBL" id="OAM15253.1"/>
    </source>
</evidence>
<proteinExistence type="predicted"/>
<dbReference type="EMBL" id="LXSF01000012">
    <property type="protein sequence ID" value="OAM15253.1"/>
    <property type="molecule type" value="Genomic_DNA"/>
</dbReference>